<proteinExistence type="predicted"/>
<evidence type="ECO:0000313" key="2">
    <source>
        <dbReference type="Proteomes" id="UP000004207"/>
    </source>
</evidence>
<dbReference type="Proteomes" id="UP000004207">
    <property type="component" value="Unassembled WGS sequence"/>
</dbReference>
<protein>
    <submittedName>
        <fullName evidence="1">Uncharacterized protein</fullName>
    </submittedName>
</protein>
<evidence type="ECO:0000313" key="1">
    <source>
        <dbReference type="EMBL" id="EGK07038.1"/>
    </source>
</evidence>
<comment type="caution">
    <text evidence="1">The sequence shown here is derived from an EMBL/GenBank/DDBJ whole genome shotgun (WGS) entry which is preliminary data.</text>
</comment>
<accession>F5S9N8</accession>
<gene>
    <name evidence="1" type="ORF">HMPREF0476_1921</name>
</gene>
<dbReference type="HOGENOM" id="CLU_3252788_0_0_4"/>
<dbReference type="AlphaFoldDB" id="F5S9N8"/>
<reference evidence="1 2" key="1">
    <citation type="submission" date="2011-04" db="EMBL/GenBank/DDBJ databases">
        <authorList>
            <person name="Muzny D."/>
            <person name="Qin X."/>
            <person name="Deng J."/>
            <person name="Jiang H."/>
            <person name="Liu Y."/>
            <person name="Qu J."/>
            <person name="Song X.-Z."/>
            <person name="Zhang L."/>
            <person name="Thornton R."/>
            <person name="Coyle M."/>
            <person name="Francisco L."/>
            <person name="Jackson L."/>
            <person name="Javaid M."/>
            <person name="Korchina V."/>
            <person name="Kovar C."/>
            <person name="Mata R."/>
            <person name="Mathew T."/>
            <person name="Ngo R."/>
            <person name="Nguyen L."/>
            <person name="Nguyen N."/>
            <person name="Okwuonu G."/>
            <person name="Ongeri F."/>
            <person name="Pham C."/>
            <person name="Simmons D."/>
            <person name="Wilczek-Boney K."/>
            <person name="Hale W."/>
            <person name="Jakkamsetti A."/>
            <person name="Pham P."/>
            <person name="Ruth R."/>
            <person name="San Lucas F."/>
            <person name="Warren J."/>
            <person name="Zhang J."/>
            <person name="Zhao Z."/>
            <person name="Zhou C."/>
            <person name="Zhu D."/>
            <person name="Lee S."/>
            <person name="Bess C."/>
            <person name="Blankenburg K."/>
            <person name="Forbes L."/>
            <person name="Fu Q."/>
            <person name="Gubbala S."/>
            <person name="Hirani K."/>
            <person name="Jayaseelan J.C."/>
            <person name="Lara F."/>
            <person name="Munidasa M."/>
            <person name="Palculict T."/>
            <person name="Patil S."/>
            <person name="Pu L.-L."/>
            <person name="Saada N."/>
            <person name="Tang L."/>
            <person name="Weissenberger G."/>
            <person name="Zhu Y."/>
            <person name="Hemphill L."/>
            <person name="Shang Y."/>
            <person name="Youmans B."/>
            <person name="Ayvaz T."/>
            <person name="Ross M."/>
            <person name="Santibanez J."/>
            <person name="Aqrawi P."/>
            <person name="Gross S."/>
            <person name="Joshi V."/>
            <person name="Fowler G."/>
            <person name="Nazareth L."/>
            <person name="Reid J."/>
            <person name="Worley K."/>
            <person name="Petrosino J."/>
            <person name="Highlander S."/>
            <person name="Gibbs R."/>
        </authorList>
    </citation>
    <scope>NUCLEOTIDE SEQUENCE [LARGE SCALE GENOMIC DNA]</scope>
    <source>
        <strain evidence="1 2">ATCC 23330</strain>
    </source>
</reference>
<keyword evidence="2" id="KW-1185">Reference proteome</keyword>
<name>F5S9N8_KINKI</name>
<organism evidence="1 2">
    <name type="scientific">Kingella kingae ATCC 23330</name>
    <dbReference type="NCBI Taxonomy" id="887327"/>
    <lineage>
        <taxon>Bacteria</taxon>
        <taxon>Pseudomonadati</taxon>
        <taxon>Pseudomonadota</taxon>
        <taxon>Betaproteobacteria</taxon>
        <taxon>Neisseriales</taxon>
        <taxon>Neisseriaceae</taxon>
        <taxon>Kingella</taxon>
    </lineage>
</organism>
<dbReference type="EMBL" id="AFHS01000065">
    <property type="protein sequence ID" value="EGK07038.1"/>
    <property type="molecule type" value="Genomic_DNA"/>
</dbReference>
<sequence>MLLKSAGCFLLSIHAYGIPFYTQIKDLDKRAKQPALYIYRWC</sequence>